<dbReference type="InterPro" id="IPR000719">
    <property type="entry name" value="Prot_kinase_dom"/>
</dbReference>
<protein>
    <recommendedName>
        <fullName evidence="2">non-specific serine/threonine protein kinase</fullName>
        <ecNumber evidence="2">2.7.11.1</ecNumber>
    </recommendedName>
</protein>
<comment type="catalytic activity">
    <reaction evidence="9">
        <text>L-seryl-[protein] + ATP = O-phospho-L-seryl-[protein] + ADP + H(+)</text>
        <dbReference type="Rhea" id="RHEA:17989"/>
        <dbReference type="Rhea" id="RHEA-COMP:9863"/>
        <dbReference type="Rhea" id="RHEA-COMP:11604"/>
        <dbReference type="ChEBI" id="CHEBI:15378"/>
        <dbReference type="ChEBI" id="CHEBI:29999"/>
        <dbReference type="ChEBI" id="CHEBI:30616"/>
        <dbReference type="ChEBI" id="CHEBI:83421"/>
        <dbReference type="ChEBI" id="CHEBI:456216"/>
        <dbReference type="EC" id="2.7.11.1"/>
    </reaction>
</comment>
<evidence type="ECO:0000256" key="7">
    <source>
        <dbReference type="ARBA" id="ARBA00022840"/>
    </source>
</evidence>
<evidence type="ECO:0000256" key="11">
    <source>
        <dbReference type="RuleBase" id="RU000304"/>
    </source>
</evidence>
<dbReference type="Pfam" id="PF00069">
    <property type="entry name" value="Pkinase"/>
    <property type="match status" value="1"/>
</dbReference>
<evidence type="ECO:0000313" key="13">
    <source>
        <dbReference type="Proteomes" id="UP000829291"/>
    </source>
</evidence>
<dbReference type="KEGG" id="nlo:107225131"/>
<dbReference type="SUPFAM" id="SSF56112">
    <property type="entry name" value="Protein kinase-like (PK-like)"/>
    <property type="match status" value="1"/>
</dbReference>
<evidence type="ECO:0000256" key="6">
    <source>
        <dbReference type="ARBA" id="ARBA00022777"/>
    </source>
</evidence>
<dbReference type="GO" id="GO:0004674">
    <property type="term" value="F:protein serine/threonine kinase activity"/>
    <property type="evidence" value="ECO:0007669"/>
    <property type="project" value="UniProtKB-KW"/>
</dbReference>
<evidence type="ECO:0000256" key="5">
    <source>
        <dbReference type="ARBA" id="ARBA00022741"/>
    </source>
</evidence>
<dbReference type="InterPro" id="IPR051131">
    <property type="entry name" value="NEK_Ser/Thr_kinase_NIMA"/>
</dbReference>
<dbReference type="AlphaFoldDB" id="A0A6J0C127"/>
<name>A0A6J0C127_NEOLC</name>
<dbReference type="GeneID" id="107225131"/>
<gene>
    <name evidence="14" type="primary">LOC107225131</name>
</gene>
<keyword evidence="3 11" id="KW-0723">Serine/threonine-protein kinase</keyword>
<comment type="catalytic activity">
    <reaction evidence="8">
        <text>L-threonyl-[protein] + ATP = O-phospho-L-threonyl-[protein] + ADP + H(+)</text>
        <dbReference type="Rhea" id="RHEA:46608"/>
        <dbReference type="Rhea" id="RHEA-COMP:11060"/>
        <dbReference type="Rhea" id="RHEA-COMP:11605"/>
        <dbReference type="ChEBI" id="CHEBI:15378"/>
        <dbReference type="ChEBI" id="CHEBI:30013"/>
        <dbReference type="ChEBI" id="CHEBI:30616"/>
        <dbReference type="ChEBI" id="CHEBI:61977"/>
        <dbReference type="ChEBI" id="CHEBI:456216"/>
        <dbReference type="EC" id="2.7.11.1"/>
    </reaction>
</comment>
<keyword evidence="7 10" id="KW-0067">ATP-binding</keyword>
<feature type="domain" description="Protein kinase" evidence="12">
    <location>
        <begin position="8"/>
        <end position="262"/>
    </location>
</feature>
<keyword evidence="13" id="KW-1185">Reference proteome</keyword>
<evidence type="ECO:0000256" key="2">
    <source>
        <dbReference type="ARBA" id="ARBA00012513"/>
    </source>
</evidence>
<dbReference type="EC" id="2.7.11.1" evidence="2"/>
<dbReference type="PROSITE" id="PS00107">
    <property type="entry name" value="PROTEIN_KINASE_ATP"/>
    <property type="match status" value="1"/>
</dbReference>
<evidence type="ECO:0000256" key="3">
    <source>
        <dbReference type="ARBA" id="ARBA00022527"/>
    </source>
</evidence>
<reference evidence="14" key="1">
    <citation type="submission" date="2025-08" db="UniProtKB">
        <authorList>
            <consortium name="RefSeq"/>
        </authorList>
    </citation>
    <scope>IDENTIFICATION</scope>
    <source>
        <tissue evidence="14">Thorax and Abdomen</tissue>
    </source>
</reference>
<dbReference type="InterPro" id="IPR017441">
    <property type="entry name" value="Protein_kinase_ATP_BS"/>
</dbReference>
<dbReference type="RefSeq" id="XP_015520961.2">
    <property type="nucleotide sequence ID" value="XM_015665475.2"/>
</dbReference>
<evidence type="ECO:0000256" key="4">
    <source>
        <dbReference type="ARBA" id="ARBA00022679"/>
    </source>
</evidence>
<dbReference type="GO" id="GO:0005524">
    <property type="term" value="F:ATP binding"/>
    <property type="evidence" value="ECO:0007669"/>
    <property type="project" value="UniProtKB-UniRule"/>
</dbReference>
<feature type="binding site" evidence="10">
    <location>
        <position position="37"/>
    </location>
    <ligand>
        <name>ATP</name>
        <dbReference type="ChEBI" id="CHEBI:30616"/>
    </ligand>
</feature>
<organism evidence="14">
    <name type="scientific">Neodiprion lecontei</name>
    <name type="common">Redheaded pine sawfly</name>
    <dbReference type="NCBI Taxonomy" id="441921"/>
    <lineage>
        <taxon>Eukaryota</taxon>
        <taxon>Metazoa</taxon>
        <taxon>Ecdysozoa</taxon>
        <taxon>Arthropoda</taxon>
        <taxon>Hexapoda</taxon>
        <taxon>Insecta</taxon>
        <taxon>Pterygota</taxon>
        <taxon>Neoptera</taxon>
        <taxon>Endopterygota</taxon>
        <taxon>Hymenoptera</taxon>
        <taxon>Tenthredinoidea</taxon>
        <taxon>Diprionidae</taxon>
        <taxon>Diprioninae</taxon>
        <taxon>Neodiprion</taxon>
    </lineage>
</organism>
<comment type="similarity">
    <text evidence="1">Belongs to the protein kinase superfamily. NEK Ser/Thr protein kinase family. NIMA subfamily.</text>
</comment>
<accession>A0A6J0C127</accession>
<dbReference type="SMART" id="SM00220">
    <property type="entry name" value="S_TKc"/>
    <property type="match status" value="1"/>
</dbReference>
<proteinExistence type="inferred from homology"/>
<keyword evidence="5 10" id="KW-0547">Nucleotide-binding</keyword>
<dbReference type="InterPro" id="IPR011009">
    <property type="entry name" value="Kinase-like_dom_sf"/>
</dbReference>
<dbReference type="InterPro" id="IPR008271">
    <property type="entry name" value="Ser/Thr_kinase_AS"/>
</dbReference>
<evidence type="ECO:0000256" key="9">
    <source>
        <dbReference type="ARBA" id="ARBA00048679"/>
    </source>
</evidence>
<dbReference type="InParanoid" id="A0A6J0C127"/>
<evidence type="ECO:0000256" key="10">
    <source>
        <dbReference type="PROSITE-ProRule" id="PRU10141"/>
    </source>
</evidence>
<dbReference type="PANTHER" id="PTHR44899:SF6">
    <property type="entry name" value="SERINE_THREONINE PROTEIN KINASE"/>
    <property type="match status" value="1"/>
</dbReference>
<dbReference type="PANTHER" id="PTHR44899">
    <property type="entry name" value="CAMK FAMILY PROTEIN KINASE"/>
    <property type="match status" value="1"/>
</dbReference>
<keyword evidence="4" id="KW-0808">Transferase</keyword>
<dbReference type="OrthoDB" id="248923at2759"/>
<dbReference type="Gene3D" id="1.10.510.10">
    <property type="entry name" value="Transferase(Phosphotransferase) domain 1"/>
    <property type="match status" value="1"/>
</dbReference>
<evidence type="ECO:0000256" key="1">
    <source>
        <dbReference type="ARBA" id="ARBA00010886"/>
    </source>
</evidence>
<sequence length="307" mass="35100">MSARTTDYKFEAVLGSGSFGKVHLVRKRKDRKTFVIKEQDVSQKAKTSYEMALGEIHCLRKMRHPNIIAYHDAWIEGSRIYIRMEYASRGTLKDLLERRQNPLKNEDALYLFSQVTLGVHHIHSQKILHRDLKPENIMLTGHLGDIVKIGDFGVSSSMQGTLGSATLAGSYYFMAPEMLRGQPCDFKCDIWSMGAILYQMVTNELPFQAKNLKDLVEAVCSSRIRPIEANTSPEVVNLVSKMLRSNPAYRPKIEQLLLCPYLVPYMIRVHLNIGRIAVSNKFQHHGASQNLNEINPFTKYLQKFQKI</sequence>
<dbReference type="Proteomes" id="UP000829291">
    <property type="component" value="Chromosome 5"/>
</dbReference>
<evidence type="ECO:0000313" key="14">
    <source>
        <dbReference type="RefSeq" id="XP_015520961.2"/>
    </source>
</evidence>
<evidence type="ECO:0000256" key="8">
    <source>
        <dbReference type="ARBA" id="ARBA00047899"/>
    </source>
</evidence>
<dbReference type="PROSITE" id="PS00108">
    <property type="entry name" value="PROTEIN_KINASE_ST"/>
    <property type="match status" value="1"/>
</dbReference>
<keyword evidence="6 14" id="KW-0418">Kinase</keyword>
<evidence type="ECO:0000259" key="12">
    <source>
        <dbReference type="PROSITE" id="PS50011"/>
    </source>
</evidence>
<dbReference type="PROSITE" id="PS50011">
    <property type="entry name" value="PROTEIN_KINASE_DOM"/>
    <property type="match status" value="1"/>
</dbReference>